<sequence length="364" mass="38348">MPKNSHVVIVGAGIIGASLAWHLVRAGARVTIIEAGAAGGVATSISFGWLNASWGNPEPYFRLRIRSMAEWRRLEREVPGLPVSWSGGLIWDLPPDKLADFAREHVSWGYGIRSVDRKEAARLEPQLANAPEFALHVAEEGAAEPLTASRALMAAAVAGGAKLLEGRRVTSIRMGGHGVASVETDAGPIAADMVAIAAGVETPSLLATAGLELPLSTPPGMLVTSRPHRRLLGGLVMAPELHMRQTTDGRLVAGGDFEGNVPRENIAEAAATLFSAMQRMLRAGEELSFDRHLLGHRPVPGDGFPAVGAAPGIDGLYVAVMHSGMTLAPAIARFLADEMSGGRRDPLLSPYGLERFAQAKVSAP</sequence>
<reference evidence="3 4" key="1">
    <citation type="submission" date="2018-03" db="EMBL/GenBank/DDBJ databases">
        <title>The draft genome of Mesorhizobium soli JCM 19897.</title>
        <authorList>
            <person name="Li L."/>
            <person name="Liu L."/>
            <person name="Liang L."/>
            <person name="Wang T."/>
            <person name="Zhang X."/>
        </authorList>
    </citation>
    <scope>NUCLEOTIDE SEQUENCE [LARGE SCALE GENOMIC DNA]</scope>
    <source>
        <strain evidence="3 4">JCM 19897</strain>
    </source>
</reference>
<dbReference type="GO" id="GO:0016491">
    <property type="term" value="F:oxidoreductase activity"/>
    <property type="evidence" value="ECO:0007669"/>
    <property type="project" value="UniProtKB-KW"/>
</dbReference>
<evidence type="ECO:0000259" key="2">
    <source>
        <dbReference type="Pfam" id="PF01266"/>
    </source>
</evidence>
<dbReference type="OrthoDB" id="8993739at2"/>
<protein>
    <submittedName>
        <fullName evidence="3">D-amino-acid oxidase</fullName>
    </submittedName>
</protein>
<dbReference type="GO" id="GO:0005737">
    <property type="term" value="C:cytoplasm"/>
    <property type="evidence" value="ECO:0007669"/>
    <property type="project" value="TreeGrafter"/>
</dbReference>
<dbReference type="InterPro" id="IPR006076">
    <property type="entry name" value="FAD-dep_OxRdtase"/>
</dbReference>
<dbReference type="RefSeq" id="WP_106722411.1">
    <property type="nucleotide sequence ID" value="NZ_PXYL01000001.1"/>
</dbReference>
<dbReference type="Proteomes" id="UP000240653">
    <property type="component" value="Unassembled WGS sequence"/>
</dbReference>
<comment type="caution">
    <text evidence="3">The sequence shown here is derived from an EMBL/GenBank/DDBJ whole genome shotgun (WGS) entry which is preliminary data.</text>
</comment>
<dbReference type="InterPro" id="IPR036188">
    <property type="entry name" value="FAD/NAD-bd_sf"/>
</dbReference>
<name>A0A2P7SNL2_9HYPH</name>
<evidence type="ECO:0000256" key="1">
    <source>
        <dbReference type="ARBA" id="ARBA00023002"/>
    </source>
</evidence>
<proteinExistence type="predicted"/>
<keyword evidence="4" id="KW-1185">Reference proteome</keyword>
<evidence type="ECO:0000313" key="3">
    <source>
        <dbReference type="EMBL" id="PSJ64053.1"/>
    </source>
</evidence>
<dbReference type="EMBL" id="PXYL01000001">
    <property type="protein sequence ID" value="PSJ64053.1"/>
    <property type="molecule type" value="Genomic_DNA"/>
</dbReference>
<dbReference type="Gene3D" id="3.50.50.60">
    <property type="entry name" value="FAD/NAD(P)-binding domain"/>
    <property type="match status" value="1"/>
</dbReference>
<accession>A0A2P7SNL2</accession>
<organism evidence="3 4">
    <name type="scientific">Pseudaminobacter soli</name>
    <name type="common">ex Li et al. 2025</name>
    <dbReference type="NCBI Taxonomy" id="1295366"/>
    <lineage>
        <taxon>Bacteria</taxon>
        <taxon>Pseudomonadati</taxon>
        <taxon>Pseudomonadota</taxon>
        <taxon>Alphaproteobacteria</taxon>
        <taxon>Hyphomicrobiales</taxon>
        <taxon>Phyllobacteriaceae</taxon>
        <taxon>Pseudaminobacter</taxon>
    </lineage>
</organism>
<evidence type="ECO:0000313" key="4">
    <source>
        <dbReference type="Proteomes" id="UP000240653"/>
    </source>
</evidence>
<dbReference type="Gene3D" id="3.30.9.10">
    <property type="entry name" value="D-Amino Acid Oxidase, subunit A, domain 2"/>
    <property type="match status" value="1"/>
</dbReference>
<feature type="domain" description="FAD dependent oxidoreductase" evidence="2">
    <location>
        <begin position="6"/>
        <end position="337"/>
    </location>
</feature>
<dbReference type="PANTHER" id="PTHR13847:SF289">
    <property type="entry name" value="GLYCINE OXIDASE"/>
    <property type="match status" value="1"/>
</dbReference>
<dbReference type="PANTHER" id="PTHR13847">
    <property type="entry name" value="SARCOSINE DEHYDROGENASE-RELATED"/>
    <property type="match status" value="1"/>
</dbReference>
<dbReference type="AlphaFoldDB" id="A0A2P7SNL2"/>
<keyword evidence="1" id="KW-0560">Oxidoreductase</keyword>
<gene>
    <name evidence="3" type="ORF">C7I85_02790</name>
</gene>
<dbReference type="Pfam" id="PF01266">
    <property type="entry name" value="DAO"/>
    <property type="match status" value="1"/>
</dbReference>
<dbReference type="SUPFAM" id="SSF51905">
    <property type="entry name" value="FAD/NAD(P)-binding domain"/>
    <property type="match status" value="1"/>
</dbReference>